<dbReference type="NCBIfam" id="TIGR01133">
    <property type="entry name" value="murG"/>
    <property type="match status" value="1"/>
</dbReference>
<dbReference type="GO" id="GO:0051991">
    <property type="term" value="F:UDP-N-acetyl-D-glucosamine:N-acetylmuramoyl-L-alanyl-D-glutamyl-meso-2,6-diaminopimelyl-D-alanyl-D-alanine-diphosphoundecaprenol 4-beta-N-acetylglucosaminlytransferase activity"/>
    <property type="evidence" value="ECO:0007669"/>
    <property type="project" value="RHEA"/>
</dbReference>
<comment type="subcellular location">
    <subcellularLocation>
        <location evidence="10">Cell membrane</location>
        <topology evidence="10">Peripheral membrane protein</topology>
        <orientation evidence="10">Cytoplasmic side</orientation>
    </subcellularLocation>
</comment>
<dbReference type="EMBL" id="MSZX01000005">
    <property type="protein sequence ID" value="OPA77431.1"/>
    <property type="molecule type" value="Genomic_DNA"/>
</dbReference>
<comment type="catalytic activity">
    <reaction evidence="10">
        <text>di-trans,octa-cis-undecaprenyl diphospho-N-acetyl-alpha-D-muramoyl-L-alanyl-D-glutamyl-meso-2,6-diaminopimeloyl-D-alanyl-D-alanine + UDP-N-acetyl-alpha-D-glucosamine = di-trans,octa-cis-undecaprenyl diphospho-[N-acetyl-alpha-D-glucosaminyl-(1-&gt;4)]-N-acetyl-alpha-D-muramoyl-L-alanyl-D-glutamyl-meso-2,6-diaminopimeloyl-D-alanyl-D-alanine + UDP + H(+)</text>
        <dbReference type="Rhea" id="RHEA:31227"/>
        <dbReference type="ChEBI" id="CHEBI:15378"/>
        <dbReference type="ChEBI" id="CHEBI:57705"/>
        <dbReference type="ChEBI" id="CHEBI:58223"/>
        <dbReference type="ChEBI" id="CHEBI:61387"/>
        <dbReference type="ChEBI" id="CHEBI:61388"/>
        <dbReference type="EC" id="2.4.1.227"/>
    </reaction>
</comment>
<evidence type="ECO:0000256" key="2">
    <source>
        <dbReference type="ARBA" id="ARBA00022618"/>
    </source>
</evidence>
<comment type="similarity">
    <text evidence="10">Belongs to the glycosyltransferase 28 family. MurG subfamily.</text>
</comment>
<dbReference type="GO" id="GO:0008360">
    <property type="term" value="P:regulation of cell shape"/>
    <property type="evidence" value="ECO:0007669"/>
    <property type="project" value="UniProtKB-KW"/>
</dbReference>
<comment type="caution">
    <text evidence="10">Lacks conserved residue(s) required for the propagation of feature annotation.</text>
</comment>
<feature type="domain" description="Glycosyl transferase family 28 C-terminal" evidence="12">
    <location>
        <begin position="191"/>
        <end position="342"/>
    </location>
</feature>
<comment type="caution">
    <text evidence="13">The sequence shown here is derived from an EMBL/GenBank/DDBJ whole genome shotgun (WGS) entry which is preliminary data.</text>
</comment>
<evidence type="ECO:0000256" key="5">
    <source>
        <dbReference type="ARBA" id="ARBA00022960"/>
    </source>
</evidence>
<keyword evidence="5 10" id="KW-0133">Cell shape</keyword>
<protein>
    <recommendedName>
        <fullName evidence="10">UDP-N-acetylglucosamine--N-acetylmuramyl-(pentapeptide) pyrophosphoryl-undecaprenol N-acetylglucosamine transferase</fullName>
        <ecNumber evidence="10">2.4.1.227</ecNumber>
    </recommendedName>
    <alternativeName>
        <fullName evidence="10">Undecaprenyl-PP-MurNAc-pentapeptide-UDPGlcNAc GlcNAc transferase</fullName>
    </alternativeName>
</protein>
<name>A0A1T2XC15_9BACL</name>
<dbReference type="PANTHER" id="PTHR21015">
    <property type="entry name" value="UDP-N-ACETYLGLUCOSAMINE--N-ACETYLMURAMYL-(PENTAPEPTIDE) PYROPHOSPHORYL-UNDECAPRENOL N-ACETYLGLUCOSAMINE TRANSFERASE 1"/>
    <property type="match status" value="1"/>
</dbReference>
<evidence type="ECO:0000256" key="9">
    <source>
        <dbReference type="ARBA" id="ARBA00023316"/>
    </source>
</evidence>
<dbReference type="GO" id="GO:0071555">
    <property type="term" value="P:cell wall organization"/>
    <property type="evidence" value="ECO:0007669"/>
    <property type="project" value="UniProtKB-KW"/>
</dbReference>
<keyword evidence="9 10" id="KW-0961">Cell wall biogenesis/degradation</keyword>
<dbReference type="GO" id="GO:0051301">
    <property type="term" value="P:cell division"/>
    <property type="evidence" value="ECO:0007669"/>
    <property type="project" value="UniProtKB-KW"/>
</dbReference>
<dbReference type="Gene3D" id="3.40.50.2000">
    <property type="entry name" value="Glycogen Phosphorylase B"/>
    <property type="match status" value="2"/>
</dbReference>
<feature type="domain" description="Glycosyltransferase family 28 N-terminal" evidence="11">
    <location>
        <begin position="7"/>
        <end position="144"/>
    </location>
</feature>
<keyword evidence="3 10" id="KW-0328">Glycosyltransferase</keyword>
<dbReference type="InterPro" id="IPR007235">
    <property type="entry name" value="Glyco_trans_28_C"/>
</dbReference>
<organism evidence="13 14">
    <name type="scientific">Paenibacillus selenitireducens</name>
    <dbReference type="NCBI Taxonomy" id="1324314"/>
    <lineage>
        <taxon>Bacteria</taxon>
        <taxon>Bacillati</taxon>
        <taxon>Bacillota</taxon>
        <taxon>Bacilli</taxon>
        <taxon>Bacillales</taxon>
        <taxon>Paenibacillaceae</taxon>
        <taxon>Paenibacillus</taxon>
    </lineage>
</organism>
<keyword evidence="1 10" id="KW-1003">Cell membrane</keyword>
<evidence type="ECO:0000256" key="1">
    <source>
        <dbReference type="ARBA" id="ARBA00022475"/>
    </source>
</evidence>
<evidence type="ECO:0000259" key="12">
    <source>
        <dbReference type="Pfam" id="PF04101"/>
    </source>
</evidence>
<dbReference type="CDD" id="cd03785">
    <property type="entry name" value="GT28_MurG"/>
    <property type="match status" value="1"/>
</dbReference>
<dbReference type="Pfam" id="PF04101">
    <property type="entry name" value="Glyco_tran_28_C"/>
    <property type="match status" value="1"/>
</dbReference>
<evidence type="ECO:0000256" key="3">
    <source>
        <dbReference type="ARBA" id="ARBA00022676"/>
    </source>
</evidence>
<dbReference type="SUPFAM" id="SSF53756">
    <property type="entry name" value="UDP-Glycosyltransferase/glycogen phosphorylase"/>
    <property type="match status" value="1"/>
</dbReference>
<evidence type="ECO:0000313" key="13">
    <source>
        <dbReference type="EMBL" id="OPA77431.1"/>
    </source>
</evidence>
<dbReference type="OrthoDB" id="9808936at2"/>
<comment type="function">
    <text evidence="10">Cell wall formation. Catalyzes the transfer of a GlcNAc subunit on undecaprenyl-pyrophosphoryl-MurNAc-pentapeptide (lipid intermediate I) to form undecaprenyl-pyrophosphoryl-MurNAc-(pentapeptide)GlcNAc (lipid intermediate II).</text>
</comment>
<evidence type="ECO:0000256" key="6">
    <source>
        <dbReference type="ARBA" id="ARBA00022984"/>
    </source>
</evidence>
<evidence type="ECO:0000256" key="10">
    <source>
        <dbReference type="HAMAP-Rule" id="MF_00033"/>
    </source>
</evidence>
<gene>
    <name evidence="10" type="primary">murG</name>
    <name evidence="13" type="ORF">BVG16_13310</name>
</gene>
<accession>A0A1T2XC15</accession>
<dbReference type="GO" id="GO:0050511">
    <property type="term" value="F:undecaprenyldiphospho-muramoylpentapeptide beta-N-acetylglucosaminyltransferase activity"/>
    <property type="evidence" value="ECO:0007669"/>
    <property type="project" value="UniProtKB-UniRule"/>
</dbReference>
<dbReference type="InterPro" id="IPR006009">
    <property type="entry name" value="GlcNAc_MurG"/>
</dbReference>
<dbReference type="STRING" id="1324314.BVG16_13310"/>
<dbReference type="Proteomes" id="UP000190188">
    <property type="component" value="Unassembled WGS sequence"/>
</dbReference>
<dbReference type="PANTHER" id="PTHR21015:SF27">
    <property type="entry name" value="UDP-N-ACETYLGLUCOSAMINE--N-ACETYLMURAMYL-(PENTAPEPTIDE) PYROPHOSPHORYL-UNDECAPRENOL N-ACETYLGLUCOSAMINE TRANSFERASE"/>
    <property type="match status" value="1"/>
</dbReference>
<dbReference type="EC" id="2.4.1.227" evidence="10"/>
<keyword evidence="14" id="KW-1185">Reference proteome</keyword>
<dbReference type="Pfam" id="PF03033">
    <property type="entry name" value="Glyco_transf_28"/>
    <property type="match status" value="1"/>
</dbReference>
<keyword evidence="8 10" id="KW-0131">Cell cycle</keyword>
<evidence type="ECO:0000313" key="14">
    <source>
        <dbReference type="Proteomes" id="UP000190188"/>
    </source>
</evidence>
<proteinExistence type="inferred from homology"/>
<reference evidence="13 14" key="1">
    <citation type="submission" date="2017-01" db="EMBL/GenBank/DDBJ databases">
        <title>Genome analysis of Paenibacillus selenitrireducens ES3-24.</title>
        <authorList>
            <person name="Xu D."/>
            <person name="Yao R."/>
            <person name="Zheng S."/>
        </authorList>
    </citation>
    <scope>NUCLEOTIDE SEQUENCE [LARGE SCALE GENOMIC DNA]</scope>
    <source>
        <strain evidence="13 14">ES3-24</strain>
    </source>
</reference>
<feature type="binding site" evidence="10">
    <location>
        <position position="168"/>
    </location>
    <ligand>
        <name>UDP-N-acetyl-alpha-D-glucosamine</name>
        <dbReference type="ChEBI" id="CHEBI:57705"/>
    </ligand>
</feature>
<dbReference type="RefSeq" id="WP_078499172.1">
    <property type="nucleotide sequence ID" value="NZ_MSZX01000005.1"/>
</dbReference>
<feature type="binding site" evidence="10">
    <location>
        <position position="292"/>
    </location>
    <ligand>
        <name>UDP-N-acetyl-alpha-D-glucosamine</name>
        <dbReference type="ChEBI" id="CHEBI:57705"/>
    </ligand>
</feature>
<dbReference type="HAMAP" id="MF_00033">
    <property type="entry name" value="MurG"/>
    <property type="match status" value="1"/>
</dbReference>
<dbReference type="GO" id="GO:0009252">
    <property type="term" value="P:peptidoglycan biosynthetic process"/>
    <property type="evidence" value="ECO:0007669"/>
    <property type="project" value="UniProtKB-UniRule"/>
</dbReference>
<dbReference type="GO" id="GO:0005975">
    <property type="term" value="P:carbohydrate metabolic process"/>
    <property type="evidence" value="ECO:0007669"/>
    <property type="project" value="InterPro"/>
</dbReference>
<evidence type="ECO:0000256" key="7">
    <source>
        <dbReference type="ARBA" id="ARBA00023136"/>
    </source>
</evidence>
<dbReference type="NCBIfam" id="NF009102">
    <property type="entry name" value="PRK12446.1"/>
    <property type="match status" value="1"/>
</dbReference>
<evidence type="ECO:0000259" key="11">
    <source>
        <dbReference type="Pfam" id="PF03033"/>
    </source>
</evidence>
<evidence type="ECO:0000256" key="4">
    <source>
        <dbReference type="ARBA" id="ARBA00022679"/>
    </source>
</evidence>
<keyword evidence="7 10" id="KW-0472">Membrane</keyword>
<keyword evidence="6 10" id="KW-0573">Peptidoglycan synthesis</keyword>
<dbReference type="AlphaFoldDB" id="A0A1T2XC15"/>
<keyword evidence="2 10" id="KW-0132">Cell division</keyword>
<dbReference type="UniPathway" id="UPA00219"/>
<comment type="pathway">
    <text evidence="10">Cell wall biogenesis; peptidoglycan biosynthesis.</text>
</comment>
<dbReference type="GO" id="GO:0005886">
    <property type="term" value="C:plasma membrane"/>
    <property type="evidence" value="ECO:0007669"/>
    <property type="project" value="UniProtKB-SubCell"/>
</dbReference>
<keyword evidence="4 10" id="KW-0808">Transferase</keyword>
<dbReference type="InterPro" id="IPR004276">
    <property type="entry name" value="GlycoTrans_28_N"/>
</dbReference>
<feature type="binding site" evidence="10">
    <location>
        <begin position="14"/>
        <end position="16"/>
    </location>
    <ligand>
        <name>UDP-N-acetyl-alpha-D-glucosamine</name>
        <dbReference type="ChEBI" id="CHEBI:57705"/>
    </ligand>
</feature>
<feature type="binding site" evidence="10">
    <location>
        <position position="198"/>
    </location>
    <ligand>
        <name>UDP-N-acetyl-alpha-D-glucosamine</name>
        <dbReference type="ChEBI" id="CHEBI:57705"/>
    </ligand>
</feature>
<evidence type="ECO:0000256" key="8">
    <source>
        <dbReference type="ARBA" id="ARBA00023306"/>
    </source>
</evidence>
<sequence>MKGQQRILFTGGGSAGHVTVNLALIPKLKKLGWDITYMGSQKGIEAQLIRNVPDVKYFGISTGKLRRYVDLENIKDPFRVVKGVFQAYRNIRTIRPDIVFSKGGFVSVPVVLGAWMNRVPVIIHESDLTPGLANRIAIRFATRICLTFSETAQYIGGDKAVHAGAIIREEIQQGDARRGRVLCQFKQGIPVIMVMGGSLGARKVNEAIRSNLAELTKSYQIIHICGKDQVDHSIRHPRYVQFEYVQEELADLLAMTDLVVSRAGSNSIFEFLALGKPMLLIPLSRQASRGDQILNAESFRKSGYCEVLLEEELNDQSFLQALRTLAARRLEIQSNMSQVAKDQAIETVVALIQNISKS</sequence>